<dbReference type="InterPro" id="IPR036397">
    <property type="entry name" value="RNaseH_sf"/>
</dbReference>
<comment type="caution">
    <text evidence="2">The sequence shown here is derived from an EMBL/GenBank/DDBJ whole genome shotgun (WGS) entry which is preliminary data.</text>
</comment>
<reference evidence="2 3" key="1">
    <citation type="submission" date="2023-12" db="EMBL/GenBank/DDBJ databases">
        <title>A high-quality genome assembly for Dillenia turbinata (Dilleniales).</title>
        <authorList>
            <person name="Chanderbali A."/>
        </authorList>
    </citation>
    <scope>NUCLEOTIDE SEQUENCE [LARGE SCALE GENOMIC DNA]</scope>
    <source>
        <strain evidence="2">LSX21</strain>
        <tissue evidence="2">Leaf</tissue>
    </source>
</reference>
<dbReference type="AlphaFoldDB" id="A0AAN8VM96"/>
<dbReference type="InterPro" id="IPR053151">
    <property type="entry name" value="RNase_H-like"/>
</dbReference>
<dbReference type="GO" id="GO:0003676">
    <property type="term" value="F:nucleic acid binding"/>
    <property type="evidence" value="ECO:0007669"/>
    <property type="project" value="InterPro"/>
</dbReference>
<dbReference type="PANTHER" id="PTHR47723:SF23">
    <property type="entry name" value="REVERSE TRANSCRIPTASE-LIKE PROTEIN"/>
    <property type="match status" value="1"/>
</dbReference>
<name>A0AAN8VM96_9MAGN</name>
<feature type="domain" description="RNase H type-1" evidence="1">
    <location>
        <begin position="7"/>
        <end position="61"/>
    </location>
</feature>
<dbReference type="InterPro" id="IPR044730">
    <property type="entry name" value="RNase_H-like_dom_plant"/>
</dbReference>
<organism evidence="2 3">
    <name type="scientific">Dillenia turbinata</name>
    <dbReference type="NCBI Taxonomy" id="194707"/>
    <lineage>
        <taxon>Eukaryota</taxon>
        <taxon>Viridiplantae</taxon>
        <taxon>Streptophyta</taxon>
        <taxon>Embryophyta</taxon>
        <taxon>Tracheophyta</taxon>
        <taxon>Spermatophyta</taxon>
        <taxon>Magnoliopsida</taxon>
        <taxon>eudicotyledons</taxon>
        <taxon>Gunneridae</taxon>
        <taxon>Pentapetalae</taxon>
        <taxon>Dilleniales</taxon>
        <taxon>Dilleniaceae</taxon>
        <taxon>Dillenia</taxon>
    </lineage>
</organism>
<dbReference type="InterPro" id="IPR012337">
    <property type="entry name" value="RNaseH-like_sf"/>
</dbReference>
<evidence type="ECO:0000259" key="1">
    <source>
        <dbReference type="Pfam" id="PF13456"/>
    </source>
</evidence>
<accession>A0AAN8VM96</accession>
<sequence>MGWRKLNFDGSSKARLGKASIGGVFRDHNAEFLLGYAESIGRTSSTVAELIALREGNEAADKFAQMGHRLKTPRVWHHVCPDEVLPFVLDDAEGKIILRKR</sequence>
<dbReference type="Proteomes" id="UP001370490">
    <property type="component" value="Unassembled WGS sequence"/>
</dbReference>
<dbReference type="Gene3D" id="3.30.420.10">
    <property type="entry name" value="Ribonuclease H-like superfamily/Ribonuclease H"/>
    <property type="match status" value="1"/>
</dbReference>
<dbReference type="PANTHER" id="PTHR47723">
    <property type="entry name" value="OS05G0353850 PROTEIN"/>
    <property type="match status" value="1"/>
</dbReference>
<proteinExistence type="predicted"/>
<gene>
    <name evidence="2" type="ORF">RJ641_002090</name>
</gene>
<protein>
    <submittedName>
        <fullName evidence="2">Ribonuclease H domain</fullName>
    </submittedName>
</protein>
<dbReference type="EMBL" id="JBAMMX010000010">
    <property type="protein sequence ID" value="KAK6932466.1"/>
    <property type="molecule type" value="Genomic_DNA"/>
</dbReference>
<keyword evidence="3" id="KW-1185">Reference proteome</keyword>
<dbReference type="Pfam" id="PF13456">
    <property type="entry name" value="RVT_3"/>
    <property type="match status" value="1"/>
</dbReference>
<dbReference type="CDD" id="cd06222">
    <property type="entry name" value="RNase_H_like"/>
    <property type="match status" value="1"/>
</dbReference>
<evidence type="ECO:0000313" key="2">
    <source>
        <dbReference type="EMBL" id="KAK6932466.1"/>
    </source>
</evidence>
<dbReference type="SUPFAM" id="SSF53098">
    <property type="entry name" value="Ribonuclease H-like"/>
    <property type="match status" value="1"/>
</dbReference>
<dbReference type="InterPro" id="IPR002156">
    <property type="entry name" value="RNaseH_domain"/>
</dbReference>
<evidence type="ECO:0000313" key="3">
    <source>
        <dbReference type="Proteomes" id="UP001370490"/>
    </source>
</evidence>
<dbReference type="GO" id="GO:0004523">
    <property type="term" value="F:RNA-DNA hybrid ribonuclease activity"/>
    <property type="evidence" value="ECO:0007669"/>
    <property type="project" value="InterPro"/>
</dbReference>